<dbReference type="Gene3D" id="3.40.50.720">
    <property type="entry name" value="NAD(P)-binding Rossmann-like Domain"/>
    <property type="match status" value="2"/>
</dbReference>
<protein>
    <recommendedName>
        <fullName evidence="2">alanine dehydrogenase</fullName>
        <ecNumber evidence="2">1.4.1.1</ecNumber>
    </recommendedName>
</protein>
<dbReference type="GO" id="GO:0005886">
    <property type="term" value="C:plasma membrane"/>
    <property type="evidence" value="ECO:0007669"/>
    <property type="project" value="TreeGrafter"/>
</dbReference>
<dbReference type="AlphaFoldDB" id="J0P732"/>
<dbReference type="CDD" id="cd05305">
    <property type="entry name" value="L-AlaDH"/>
    <property type="match status" value="1"/>
</dbReference>
<accession>J0P732</accession>
<dbReference type="InterPro" id="IPR007886">
    <property type="entry name" value="AlaDH/PNT_N"/>
</dbReference>
<evidence type="ECO:0000259" key="5">
    <source>
        <dbReference type="SMART" id="SM01003"/>
    </source>
</evidence>
<organism evidence="6 7">
    <name type="scientific">Saprospira grandis DSM 2844</name>
    <dbReference type="NCBI Taxonomy" id="694433"/>
    <lineage>
        <taxon>Bacteria</taxon>
        <taxon>Pseudomonadati</taxon>
        <taxon>Bacteroidota</taxon>
        <taxon>Saprospiria</taxon>
        <taxon>Saprospirales</taxon>
        <taxon>Saprospiraceae</taxon>
        <taxon>Saprospira</taxon>
    </lineage>
</organism>
<reference evidence="7" key="1">
    <citation type="journal article" date="2012" name="Stand. Genomic Sci.">
        <title>Permanent draft genome sequence of the gliding predator Saprospira grandis strain Sa g1 (= HR1).</title>
        <authorList>
            <person name="Mavromatis K."/>
            <person name="Chertkov O."/>
            <person name="Lapidus A."/>
            <person name="Nolan M."/>
            <person name="Lucas S."/>
            <person name="Tice H."/>
            <person name="Del Rio T.G."/>
            <person name="Cheng J.F."/>
            <person name="Han C."/>
            <person name="Tapia R."/>
            <person name="Bruce D."/>
            <person name="Goodwin L.A."/>
            <person name="Pitluck S."/>
            <person name="Huntemann M."/>
            <person name="Liolios K."/>
            <person name="Pagani I."/>
            <person name="Ivanova N."/>
            <person name="Mikhailova N."/>
            <person name="Pati A."/>
            <person name="Chen A."/>
            <person name="Palaniappan K."/>
            <person name="Land M."/>
            <person name="Brambilla E.M."/>
            <person name="Rohde M."/>
            <person name="Spring S."/>
            <person name="Goker M."/>
            <person name="Detter J.C."/>
            <person name="Bristow J."/>
            <person name="Eisen J.A."/>
            <person name="Markowitz V."/>
            <person name="Hugenholtz P."/>
            <person name="Kyrpides N.C."/>
            <person name="Klenk H.P."/>
            <person name="Woyke T."/>
        </authorList>
    </citation>
    <scope>NUCLEOTIDE SEQUENCE [LARGE SCALE GENOMIC DNA]</scope>
    <source>
        <strain evidence="7">DSM 2844</strain>
    </source>
</reference>
<dbReference type="Pfam" id="PF05222">
    <property type="entry name" value="AlaDh_PNT_N"/>
    <property type="match status" value="1"/>
</dbReference>
<dbReference type="PANTHER" id="PTHR42795">
    <property type="entry name" value="ALANINE DEHYDROGENASE"/>
    <property type="match status" value="1"/>
</dbReference>
<dbReference type="EC" id="1.4.1.1" evidence="2"/>
<dbReference type="Pfam" id="PF01262">
    <property type="entry name" value="AlaDh_PNT_C"/>
    <property type="match status" value="1"/>
</dbReference>
<feature type="domain" description="Alanine dehydrogenase/pyridine nucleotide transhydrogenase NAD(H)-binding" evidence="4">
    <location>
        <begin position="195"/>
        <end position="343"/>
    </location>
</feature>
<evidence type="ECO:0000313" key="6">
    <source>
        <dbReference type="EMBL" id="EJF53312.1"/>
    </source>
</evidence>
<comment type="similarity">
    <text evidence="1">Belongs to the AlaDH/PNT family.</text>
</comment>
<dbReference type="HOGENOM" id="CLU_003376_3_0_10"/>
<dbReference type="InterPro" id="IPR007698">
    <property type="entry name" value="AlaDH/PNT_NAD(H)-bd"/>
</dbReference>
<evidence type="ECO:0000256" key="3">
    <source>
        <dbReference type="ARBA" id="ARBA00023002"/>
    </source>
</evidence>
<proteinExistence type="inferred from homology"/>
<dbReference type="PANTHER" id="PTHR42795:SF1">
    <property type="entry name" value="ALANINE DEHYDROGENASE"/>
    <property type="match status" value="1"/>
</dbReference>
<evidence type="ECO:0000256" key="2">
    <source>
        <dbReference type="ARBA" id="ARBA00012897"/>
    </source>
</evidence>
<evidence type="ECO:0000256" key="1">
    <source>
        <dbReference type="ARBA" id="ARBA00005689"/>
    </source>
</evidence>
<dbReference type="EMBL" id="JH719942">
    <property type="protein sequence ID" value="EJF53312.1"/>
    <property type="molecule type" value="Genomic_DNA"/>
</dbReference>
<dbReference type="Proteomes" id="UP000005113">
    <property type="component" value="Unassembled WGS sequence"/>
</dbReference>
<dbReference type="InterPro" id="IPR036291">
    <property type="entry name" value="NAD(P)-bd_dom_sf"/>
</dbReference>
<dbReference type="GO" id="GO:0000286">
    <property type="term" value="F:alanine dehydrogenase activity"/>
    <property type="evidence" value="ECO:0007669"/>
    <property type="project" value="UniProtKB-EC"/>
</dbReference>
<keyword evidence="3" id="KW-0560">Oxidoreductase</keyword>
<dbReference type="SUPFAM" id="SSF51735">
    <property type="entry name" value="NAD(P)-binding Rossmann-fold domains"/>
    <property type="match status" value="1"/>
</dbReference>
<name>J0P732_9BACT</name>
<dbReference type="SMART" id="SM01003">
    <property type="entry name" value="AlaDh_PNT_N"/>
    <property type="match status" value="1"/>
</dbReference>
<dbReference type="SMART" id="SM01002">
    <property type="entry name" value="AlaDh_PNT_C"/>
    <property type="match status" value="1"/>
</dbReference>
<dbReference type="InterPro" id="IPR008141">
    <property type="entry name" value="Ala_DH"/>
</dbReference>
<evidence type="ECO:0000259" key="4">
    <source>
        <dbReference type="SMART" id="SM01002"/>
    </source>
</evidence>
<feature type="domain" description="Alanine dehydrogenase/pyridine nucleotide transhydrogenase N-terminal" evidence="5">
    <location>
        <begin position="50"/>
        <end position="183"/>
    </location>
</feature>
<sequence length="421" mass="46064">MRQDPKLVQGNNSSMQKSKISIPKELSEHILTPLAERLAVEHPQGKVTIGIPKELKFSENRIALTPSAVRTLVQMGHRIRLETGAGEKSNFSDYDYSEAGAEILADKEQLFKSQVILKVAPPSLEEIDLGHPGQIIISPIHLPALTEEYIYRLKQKRITAMAMEYMKDSSGSFPFVRMMSEIAGVSAMQTAADLLSHNEDGRGVLLGGIAGVPPAKVVILGAGVVAEVATRVALGYGAEIRLFDNNIRKLMRLQSNLGHRLYTGTFSSPEMYAEIRSADVVLGAIHSETGRAPCIVGEDTVEQMKPGAVIIDVSIDQGGCFATSRLSTHEQPTFIKHEVLHYCVPNIVSRYPKTSSAAISNILVPLFAEAGSTMGIEALLRSDAGFRNGIYMYKGSLTNQYMSERFNIKYMDIGLLLMTNL</sequence>
<evidence type="ECO:0000313" key="7">
    <source>
        <dbReference type="Proteomes" id="UP000005113"/>
    </source>
</evidence>
<gene>
    <name evidence="6" type="ORF">SapgrDRAFT_1604</name>
</gene>
<dbReference type="SUPFAM" id="SSF52283">
    <property type="entry name" value="Formate/glycerate dehydrogenase catalytic domain-like"/>
    <property type="match status" value="1"/>
</dbReference>
<dbReference type="GO" id="GO:0042853">
    <property type="term" value="P:L-alanine catabolic process"/>
    <property type="evidence" value="ECO:0007669"/>
    <property type="project" value="InterPro"/>
</dbReference>